<accession>A0A4V1QNM1</accession>
<name>A0A4V1QNM1_9SPHN</name>
<dbReference type="AlphaFoldDB" id="A0A4V1QNM1"/>
<proteinExistence type="predicted"/>
<dbReference type="RefSeq" id="WP_129343484.1">
    <property type="nucleotide sequence ID" value="NZ_JACIDD010000004.1"/>
</dbReference>
<reference evidence="1 2" key="1">
    <citation type="submission" date="2019-01" db="EMBL/GenBank/DDBJ databases">
        <title>Sphingomonas mucosissima sp. nov. and Sphingomonas desiccabilis sp. nov., from biological soil crusts in the Colorado Plateau, USA.</title>
        <authorList>
            <person name="Zhu D."/>
        </authorList>
    </citation>
    <scope>NUCLEOTIDE SEQUENCE [LARGE SCALE GENOMIC DNA]</scope>
    <source>
        <strain evidence="1 2">CP1D</strain>
    </source>
</reference>
<dbReference type="Proteomes" id="UP000292347">
    <property type="component" value="Unassembled WGS sequence"/>
</dbReference>
<protein>
    <recommendedName>
        <fullName evidence="3">DUF2188 domain-containing protein</fullName>
    </recommendedName>
</protein>
<organism evidence="1 2">
    <name type="scientific">Sphingomonas desiccabilis</name>
    <dbReference type="NCBI Taxonomy" id="429134"/>
    <lineage>
        <taxon>Bacteria</taxon>
        <taxon>Pseudomonadati</taxon>
        <taxon>Pseudomonadota</taxon>
        <taxon>Alphaproteobacteria</taxon>
        <taxon>Sphingomonadales</taxon>
        <taxon>Sphingomonadaceae</taxon>
        <taxon>Sphingomonas</taxon>
    </lineage>
</organism>
<dbReference type="EMBL" id="SDPT01000004">
    <property type="protein sequence ID" value="RXZ29899.1"/>
    <property type="molecule type" value="Genomic_DNA"/>
</dbReference>
<evidence type="ECO:0000313" key="2">
    <source>
        <dbReference type="Proteomes" id="UP000292347"/>
    </source>
</evidence>
<comment type="caution">
    <text evidence="1">The sequence shown here is derived from an EMBL/GenBank/DDBJ whole genome shotgun (WGS) entry which is preliminary data.</text>
</comment>
<sequence>MMSDVSPEPAQPGRIIYVGQDCAGHWLVQDSGKTLEGRFVSYAAAMHYAREEREIYRAEIAIASAPLVPLVSFDPVAPRRALARAA</sequence>
<evidence type="ECO:0008006" key="3">
    <source>
        <dbReference type="Google" id="ProtNLM"/>
    </source>
</evidence>
<dbReference type="OrthoDB" id="8454620at2"/>
<evidence type="ECO:0000313" key="1">
    <source>
        <dbReference type="EMBL" id="RXZ29899.1"/>
    </source>
</evidence>
<keyword evidence="2" id="KW-1185">Reference proteome</keyword>
<gene>
    <name evidence="1" type="ORF">EO081_16290</name>
</gene>